<proteinExistence type="predicted"/>
<accession>A0ABR8CZR9</accession>
<reference evidence="1 2" key="1">
    <citation type="journal article" date="2020" name="ISME J.">
        <title>Comparative genomics reveals insights into cyanobacterial evolution and habitat adaptation.</title>
        <authorList>
            <person name="Chen M.Y."/>
            <person name="Teng W.K."/>
            <person name="Zhao L."/>
            <person name="Hu C.X."/>
            <person name="Zhou Y.K."/>
            <person name="Han B.P."/>
            <person name="Song L.R."/>
            <person name="Shu W.S."/>
        </authorList>
    </citation>
    <scope>NUCLEOTIDE SEQUENCE [LARGE SCALE GENOMIC DNA]</scope>
    <source>
        <strain evidence="1 2">FACHB-119</strain>
    </source>
</reference>
<keyword evidence="2" id="KW-1185">Reference proteome</keyword>
<evidence type="ECO:0000313" key="1">
    <source>
        <dbReference type="EMBL" id="MBD2499648.1"/>
    </source>
</evidence>
<name>A0ABR8CZR9_9NOST</name>
<dbReference type="Proteomes" id="UP000661112">
    <property type="component" value="Unassembled WGS sequence"/>
</dbReference>
<sequence>MQSIKINSYVGKDGILHLDIPVDVQETELEVIVTVKPVEKRIDLLAGDETNKLEWHNFINMTYGCLADDPITRYPQGEYK</sequence>
<organism evidence="1 2">
    <name type="scientific">Anabaena azotica FACHB-119</name>
    <dbReference type="NCBI Taxonomy" id="947527"/>
    <lineage>
        <taxon>Bacteria</taxon>
        <taxon>Bacillati</taxon>
        <taxon>Cyanobacteriota</taxon>
        <taxon>Cyanophyceae</taxon>
        <taxon>Nostocales</taxon>
        <taxon>Nostocaceae</taxon>
        <taxon>Anabaena</taxon>
        <taxon>Anabaena azotica</taxon>
    </lineage>
</organism>
<gene>
    <name evidence="1" type="ORF">H6G83_03275</name>
</gene>
<evidence type="ECO:0000313" key="2">
    <source>
        <dbReference type="Proteomes" id="UP000661112"/>
    </source>
</evidence>
<dbReference type="RefSeq" id="WP_190466882.1">
    <property type="nucleotide sequence ID" value="NZ_JACJSG010000003.1"/>
</dbReference>
<protein>
    <submittedName>
        <fullName evidence="1">Uncharacterized protein</fullName>
    </submittedName>
</protein>
<dbReference type="EMBL" id="JACJSG010000003">
    <property type="protein sequence ID" value="MBD2499648.1"/>
    <property type="molecule type" value="Genomic_DNA"/>
</dbReference>
<comment type="caution">
    <text evidence="1">The sequence shown here is derived from an EMBL/GenBank/DDBJ whole genome shotgun (WGS) entry which is preliminary data.</text>
</comment>